<proteinExistence type="predicted"/>
<comment type="caution">
    <text evidence="1">The sequence shown here is derived from an EMBL/GenBank/DDBJ whole genome shotgun (WGS) entry which is preliminary data.</text>
</comment>
<dbReference type="Proteomes" id="UP001595191">
    <property type="component" value="Unassembled WGS sequence"/>
</dbReference>
<protein>
    <submittedName>
        <fullName evidence="1">DUF4177 domain-containing protein</fullName>
    </submittedName>
</protein>
<gene>
    <name evidence="1" type="ORF">ACEZ3G_15245</name>
</gene>
<sequence>MKEYKIIRQKSNLFKNNDTEFEKELNDYAAKGWNVLNTVFSDNNYALKVILERDKSR</sequence>
<evidence type="ECO:0000313" key="2">
    <source>
        <dbReference type="Proteomes" id="UP001595191"/>
    </source>
</evidence>
<keyword evidence="2" id="KW-1185">Reference proteome</keyword>
<accession>A0ACC7LP80</accession>
<name>A0ACC7LP80_9FLAO</name>
<reference evidence="1" key="1">
    <citation type="submission" date="2024-09" db="EMBL/GenBank/DDBJ databases">
        <authorList>
            <person name="Liu J."/>
        </authorList>
    </citation>
    <scope>NUCLEOTIDE SEQUENCE</scope>
    <source>
        <strain evidence="1">NBU2967</strain>
    </source>
</reference>
<organism evidence="1 2">
    <name type="scientific">Meishania litoralis</name>
    <dbReference type="NCBI Taxonomy" id="3434685"/>
    <lineage>
        <taxon>Bacteria</taxon>
        <taxon>Pseudomonadati</taxon>
        <taxon>Bacteroidota</taxon>
        <taxon>Flavobacteriia</taxon>
        <taxon>Flavobacteriales</taxon>
        <taxon>Flavobacteriaceae</taxon>
        <taxon>Meishania</taxon>
    </lineage>
</organism>
<evidence type="ECO:0000313" key="1">
    <source>
        <dbReference type="EMBL" id="MFH6604840.1"/>
    </source>
</evidence>
<dbReference type="EMBL" id="JBHFPV010000005">
    <property type="protein sequence ID" value="MFH6604840.1"/>
    <property type="molecule type" value="Genomic_DNA"/>
</dbReference>